<evidence type="ECO:0000313" key="5">
    <source>
        <dbReference type="EMBL" id="ODN01327.1"/>
    </source>
</evidence>
<dbReference type="Proteomes" id="UP000094527">
    <property type="component" value="Unassembled WGS sequence"/>
</dbReference>
<evidence type="ECO:0000256" key="1">
    <source>
        <dbReference type="ARBA" id="ARBA00022723"/>
    </source>
</evidence>
<gene>
    <name evidence="5" type="ORF">Ocin01_05345</name>
</gene>
<dbReference type="OrthoDB" id="10069248at2759"/>
<dbReference type="SUPFAM" id="SSF57667">
    <property type="entry name" value="beta-beta-alpha zinc fingers"/>
    <property type="match status" value="1"/>
</dbReference>
<sequence>MAQRNPSRVLPRVLNQFRDASDMMGHINDLVTCPYDSRHVMKYHKLMRHLPKCEKLQDKIKREMTSESEPKVELERCPYDSLHRFPHGKRDEHFRECQSRAEVLLSRRFSNSSLDDIDSRYELK</sequence>
<dbReference type="Pfam" id="PF05253">
    <property type="entry name" value="zf-U11-48K"/>
    <property type="match status" value="1"/>
</dbReference>
<dbReference type="GO" id="GO:0008270">
    <property type="term" value="F:zinc ion binding"/>
    <property type="evidence" value="ECO:0007669"/>
    <property type="project" value="UniProtKB-KW"/>
</dbReference>
<dbReference type="InterPro" id="IPR022776">
    <property type="entry name" value="TRM13/UPF0224_CHHC_Znf_dom"/>
</dbReference>
<keyword evidence="1" id="KW-0479">Metal-binding</keyword>
<evidence type="ECO:0000256" key="2">
    <source>
        <dbReference type="ARBA" id="ARBA00022771"/>
    </source>
</evidence>
<keyword evidence="6" id="KW-1185">Reference proteome</keyword>
<keyword evidence="2" id="KW-0863">Zinc-finger</keyword>
<dbReference type="PROSITE" id="PS51800">
    <property type="entry name" value="ZF_CHHC_U11_48K"/>
    <property type="match status" value="1"/>
</dbReference>
<comment type="caution">
    <text evidence="5">The sequence shown here is derived from an EMBL/GenBank/DDBJ whole genome shotgun (WGS) entry which is preliminary data.</text>
</comment>
<evidence type="ECO:0000313" key="6">
    <source>
        <dbReference type="Proteomes" id="UP000094527"/>
    </source>
</evidence>
<feature type="domain" description="CHHC U11-48K-type" evidence="4">
    <location>
        <begin position="30"/>
        <end position="57"/>
    </location>
</feature>
<name>A0A1D2N7W6_ORCCI</name>
<dbReference type="InterPro" id="IPR036236">
    <property type="entry name" value="Znf_C2H2_sf"/>
</dbReference>
<organism evidence="5 6">
    <name type="scientific">Orchesella cincta</name>
    <name type="common">Springtail</name>
    <name type="synonym">Podura cincta</name>
    <dbReference type="NCBI Taxonomy" id="48709"/>
    <lineage>
        <taxon>Eukaryota</taxon>
        <taxon>Metazoa</taxon>
        <taxon>Ecdysozoa</taxon>
        <taxon>Arthropoda</taxon>
        <taxon>Hexapoda</taxon>
        <taxon>Collembola</taxon>
        <taxon>Entomobryomorpha</taxon>
        <taxon>Entomobryoidea</taxon>
        <taxon>Orchesellidae</taxon>
        <taxon>Orchesellinae</taxon>
        <taxon>Orchesella</taxon>
    </lineage>
</organism>
<reference evidence="5 6" key="1">
    <citation type="journal article" date="2016" name="Genome Biol. Evol.">
        <title>Gene Family Evolution Reflects Adaptation to Soil Environmental Stressors in the Genome of the Collembolan Orchesella cincta.</title>
        <authorList>
            <person name="Faddeeva-Vakhrusheva A."/>
            <person name="Derks M.F."/>
            <person name="Anvar S.Y."/>
            <person name="Agamennone V."/>
            <person name="Suring W."/>
            <person name="Smit S."/>
            <person name="van Straalen N.M."/>
            <person name="Roelofs D."/>
        </authorList>
    </citation>
    <scope>NUCLEOTIDE SEQUENCE [LARGE SCALE GENOMIC DNA]</scope>
    <source>
        <tissue evidence="5">Mixed pool</tissue>
    </source>
</reference>
<dbReference type="EMBL" id="LJIJ01000159">
    <property type="protein sequence ID" value="ODN01327.1"/>
    <property type="molecule type" value="Genomic_DNA"/>
</dbReference>
<accession>A0A1D2N7W6</accession>
<evidence type="ECO:0000256" key="3">
    <source>
        <dbReference type="ARBA" id="ARBA00022833"/>
    </source>
</evidence>
<evidence type="ECO:0000259" key="4">
    <source>
        <dbReference type="PROSITE" id="PS51800"/>
    </source>
</evidence>
<keyword evidence="3" id="KW-0862">Zinc</keyword>
<protein>
    <submittedName>
        <fullName evidence="5">Protein D7</fullName>
    </submittedName>
</protein>
<dbReference type="AlphaFoldDB" id="A0A1D2N7W6"/>
<proteinExistence type="predicted"/>